<comment type="similarity">
    <text evidence="2">Belongs to the ABC transporter superfamily.</text>
</comment>
<evidence type="ECO:0000259" key="12">
    <source>
        <dbReference type="PROSITE" id="PS50929"/>
    </source>
</evidence>
<dbReference type="InterPro" id="IPR027417">
    <property type="entry name" value="P-loop_NTPase"/>
</dbReference>
<dbReference type="Proteomes" id="UP000318138">
    <property type="component" value="Chromosome"/>
</dbReference>
<evidence type="ECO:0000256" key="2">
    <source>
        <dbReference type="ARBA" id="ARBA00005417"/>
    </source>
</evidence>
<dbReference type="InterPro" id="IPR011527">
    <property type="entry name" value="ABC1_TM_dom"/>
</dbReference>
<dbReference type="InterPro" id="IPR036640">
    <property type="entry name" value="ABC1_TM_sf"/>
</dbReference>
<dbReference type="InterPro" id="IPR017871">
    <property type="entry name" value="ABC_transporter-like_CS"/>
</dbReference>
<dbReference type="PROSITE" id="PS00211">
    <property type="entry name" value="ABC_TRANSPORTER_1"/>
    <property type="match status" value="1"/>
</dbReference>
<dbReference type="RefSeq" id="WP_176008218.1">
    <property type="nucleotide sequence ID" value="NZ_CP041372.2"/>
</dbReference>
<dbReference type="KEGG" id="psua:FLK61_25750"/>
<dbReference type="PROSITE" id="PS50929">
    <property type="entry name" value="ABC_TM1F"/>
    <property type="match status" value="1"/>
</dbReference>
<dbReference type="FunFam" id="1.20.1560.10:FF:000011">
    <property type="entry name" value="Multidrug ABC transporter ATP-binding protein"/>
    <property type="match status" value="1"/>
</dbReference>
<feature type="transmembrane region" description="Helical" evidence="10">
    <location>
        <begin position="146"/>
        <end position="166"/>
    </location>
</feature>
<keyword evidence="3" id="KW-0813">Transport</keyword>
<evidence type="ECO:0000313" key="14">
    <source>
        <dbReference type="Proteomes" id="UP000318138"/>
    </source>
</evidence>
<dbReference type="SUPFAM" id="SSF90123">
    <property type="entry name" value="ABC transporter transmembrane region"/>
    <property type="match status" value="1"/>
</dbReference>
<dbReference type="PANTHER" id="PTHR43394">
    <property type="entry name" value="ATP-DEPENDENT PERMEASE MDL1, MITOCHONDRIAL"/>
    <property type="match status" value="1"/>
</dbReference>
<feature type="transmembrane region" description="Helical" evidence="10">
    <location>
        <begin position="172"/>
        <end position="189"/>
    </location>
</feature>
<keyword evidence="14" id="KW-1185">Reference proteome</keyword>
<dbReference type="GO" id="GO:0016887">
    <property type="term" value="F:ATP hydrolysis activity"/>
    <property type="evidence" value="ECO:0007669"/>
    <property type="project" value="InterPro"/>
</dbReference>
<dbReference type="GO" id="GO:0005524">
    <property type="term" value="F:ATP binding"/>
    <property type="evidence" value="ECO:0007669"/>
    <property type="project" value="UniProtKB-KW"/>
</dbReference>
<evidence type="ECO:0000256" key="3">
    <source>
        <dbReference type="ARBA" id="ARBA00022448"/>
    </source>
</evidence>
<keyword evidence="4" id="KW-1003">Cell membrane</keyword>
<keyword evidence="8 10" id="KW-1133">Transmembrane helix</keyword>
<evidence type="ECO:0000256" key="10">
    <source>
        <dbReference type="SAM" id="Phobius"/>
    </source>
</evidence>
<feature type="transmembrane region" description="Helical" evidence="10">
    <location>
        <begin position="287"/>
        <end position="309"/>
    </location>
</feature>
<dbReference type="InterPro" id="IPR003593">
    <property type="entry name" value="AAA+_ATPase"/>
</dbReference>
<dbReference type="SMART" id="SM00382">
    <property type="entry name" value="AAA"/>
    <property type="match status" value="1"/>
</dbReference>
<dbReference type="Gene3D" id="3.40.50.300">
    <property type="entry name" value="P-loop containing nucleotide triphosphate hydrolases"/>
    <property type="match status" value="1"/>
</dbReference>
<dbReference type="GO" id="GO:0015421">
    <property type="term" value="F:ABC-type oligopeptide transporter activity"/>
    <property type="evidence" value="ECO:0007669"/>
    <property type="project" value="TreeGrafter"/>
</dbReference>
<dbReference type="EMBL" id="CP041372">
    <property type="protein sequence ID" value="QKS70176.1"/>
    <property type="molecule type" value="Genomic_DNA"/>
</dbReference>
<keyword evidence="5 10" id="KW-0812">Transmembrane</keyword>
<name>A0A859FD85_9BACI</name>
<evidence type="ECO:0000256" key="1">
    <source>
        <dbReference type="ARBA" id="ARBA00004651"/>
    </source>
</evidence>
<keyword evidence="9 10" id="KW-0472">Membrane</keyword>
<dbReference type="Pfam" id="PF00664">
    <property type="entry name" value="ABC_membrane"/>
    <property type="match status" value="1"/>
</dbReference>
<evidence type="ECO:0000256" key="7">
    <source>
        <dbReference type="ARBA" id="ARBA00022840"/>
    </source>
</evidence>
<reference evidence="14" key="1">
    <citation type="submission" date="2019-07" db="EMBL/GenBank/DDBJ databases">
        <title>Bacillus alkalisoli sp. nov. isolated from saline soil.</title>
        <authorList>
            <person name="Sun J.-Q."/>
            <person name="Xu L."/>
        </authorList>
    </citation>
    <scope>NUCLEOTIDE SEQUENCE [LARGE SCALE GENOMIC DNA]</scope>
    <source>
        <strain evidence="14">M4U3P1</strain>
    </source>
</reference>
<protein>
    <submittedName>
        <fullName evidence="13">ABC transporter ATP-binding protein</fullName>
    </submittedName>
</protein>
<keyword evidence="7 13" id="KW-0067">ATP-binding</keyword>
<dbReference type="FunFam" id="3.40.50.300:FF:000218">
    <property type="entry name" value="Multidrug ABC transporter ATP-binding protein"/>
    <property type="match status" value="1"/>
</dbReference>
<feature type="domain" description="ABC transporter" evidence="11">
    <location>
        <begin position="345"/>
        <end position="580"/>
    </location>
</feature>
<sequence>MAEGAEQKHEKKPVNWRQFYELVRQTKPPVWIMVIAITLSIVETAIGLVIPLFTQQIVDGMASGAVNSSFLLLFLGLFVLQAVGTGVSLYLLTYIGEHIVRGLRTRLWQKIIRLPIPYFDGQETGETVSRITNDTSIIKGLITRHLVSAVTGVLSMGGAVIILLYLDWQMTLVMLTAVPIMLFIILPIGRRMYRISKRLQTEMASFTAVLSTVLSEIRLVKTYNAEEHESTRGGSRIQELFRYGLKEARLMAILNPLISLAMMVMLVFIIGYGGVRVASGALTAGELVAFILYLFLIIVPVSQFSSFFAELQKAMGATERLQELLHEPGEGQQGKQGKPGVKAHVTFKDVVFSYKPEEKVLKGVSFTIPTNQVTAIVGPSGAGKTTLFSLIERFYELDAGTILYGDTAIHELDLHEWRRKIGYVSQDSPLMSGTIRDNLSYGLGFTPSDEELLVSAATAYAKDFIEELPQGLDTAVGERGIRLSGGQKQRIAIARAVLRDPEILMLDEATASLDSESEQHVQKALQTLMQGRTTLVIAHRLSTVMNANAIIVMENGKETGIGTHEELYRSHELYKKLADHQMKLSAG</sequence>
<evidence type="ECO:0000256" key="5">
    <source>
        <dbReference type="ARBA" id="ARBA00022692"/>
    </source>
</evidence>
<evidence type="ECO:0000256" key="9">
    <source>
        <dbReference type="ARBA" id="ARBA00023136"/>
    </source>
</evidence>
<evidence type="ECO:0000256" key="4">
    <source>
        <dbReference type="ARBA" id="ARBA00022475"/>
    </source>
</evidence>
<dbReference type="Gene3D" id="1.20.1560.10">
    <property type="entry name" value="ABC transporter type 1, transmembrane domain"/>
    <property type="match status" value="1"/>
</dbReference>
<dbReference type="GO" id="GO:0005886">
    <property type="term" value="C:plasma membrane"/>
    <property type="evidence" value="ECO:0007669"/>
    <property type="project" value="UniProtKB-SubCell"/>
</dbReference>
<keyword evidence="6" id="KW-0547">Nucleotide-binding</keyword>
<feature type="transmembrane region" description="Helical" evidence="10">
    <location>
        <begin position="70"/>
        <end position="96"/>
    </location>
</feature>
<dbReference type="Pfam" id="PF00005">
    <property type="entry name" value="ABC_tran"/>
    <property type="match status" value="1"/>
</dbReference>
<accession>A0A859FD85</accession>
<dbReference type="InterPro" id="IPR039421">
    <property type="entry name" value="Type_1_exporter"/>
</dbReference>
<dbReference type="AlphaFoldDB" id="A0A859FD85"/>
<dbReference type="CDD" id="cd18551">
    <property type="entry name" value="ABC_6TM_LmrA_like"/>
    <property type="match status" value="1"/>
</dbReference>
<evidence type="ECO:0000256" key="8">
    <source>
        <dbReference type="ARBA" id="ARBA00022989"/>
    </source>
</evidence>
<comment type="subcellular location">
    <subcellularLocation>
        <location evidence="1">Cell membrane</location>
        <topology evidence="1">Multi-pass membrane protein</topology>
    </subcellularLocation>
</comment>
<feature type="transmembrane region" description="Helical" evidence="10">
    <location>
        <begin position="30"/>
        <end position="50"/>
    </location>
</feature>
<dbReference type="InterPro" id="IPR003439">
    <property type="entry name" value="ABC_transporter-like_ATP-bd"/>
</dbReference>
<feature type="transmembrane region" description="Helical" evidence="10">
    <location>
        <begin position="252"/>
        <end position="275"/>
    </location>
</feature>
<evidence type="ECO:0000259" key="11">
    <source>
        <dbReference type="PROSITE" id="PS50893"/>
    </source>
</evidence>
<evidence type="ECO:0000313" key="13">
    <source>
        <dbReference type="EMBL" id="QKS70176.1"/>
    </source>
</evidence>
<dbReference type="PROSITE" id="PS50893">
    <property type="entry name" value="ABC_TRANSPORTER_2"/>
    <property type="match status" value="1"/>
</dbReference>
<dbReference type="SUPFAM" id="SSF52540">
    <property type="entry name" value="P-loop containing nucleoside triphosphate hydrolases"/>
    <property type="match status" value="1"/>
</dbReference>
<feature type="domain" description="ABC transmembrane type-1" evidence="12">
    <location>
        <begin position="34"/>
        <end position="313"/>
    </location>
</feature>
<evidence type="ECO:0000256" key="6">
    <source>
        <dbReference type="ARBA" id="ARBA00022741"/>
    </source>
</evidence>
<dbReference type="PANTHER" id="PTHR43394:SF1">
    <property type="entry name" value="ATP-BINDING CASSETTE SUB-FAMILY B MEMBER 10, MITOCHONDRIAL"/>
    <property type="match status" value="1"/>
</dbReference>
<proteinExistence type="inferred from homology"/>
<gene>
    <name evidence="13" type="ORF">FLK61_25750</name>
</gene>
<organism evidence="13 14">
    <name type="scientific">Paenalkalicoccus suaedae</name>
    <dbReference type="NCBI Taxonomy" id="2592382"/>
    <lineage>
        <taxon>Bacteria</taxon>
        <taxon>Bacillati</taxon>
        <taxon>Bacillota</taxon>
        <taxon>Bacilli</taxon>
        <taxon>Bacillales</taxon>
        <taxon>Bacillaceae</taxon>
        <taxon>Paenalkalicoccus</taxon>
    </lineage>
</organism>